<dbReference type="AlphaFoldDB" id="G8PDQ4"/>
<proteinExistence type="inferred from homology"/>
<dbReference type="HAMAP" id="MF_00244">
    <property type="entry name" value="NaMN_adenylyltr"/>
    <property type="match status" value="1"/>
</dbReference>
<dbReference type="NCBIfam" id="NF000840">
    <property type="entry name" value="PRK00071.1-3"/>
    <property type="match status" value="1"/>
</dbReference>
<evidence type="ECO:0000256" key="5">
    <source>
        <dbReference type="ARBA" id="ARBA00022695"/>
    </source>
</evidence>
<evidence type="ECO:0000256" key="10">
    <source>
        <dbReference type="HAMAP-Rule" id="MF_00244"/>
    </source>
</evidence>
<evidence type="ECO:0000313" key="13">
    <source>
        <dbReference type="Proteomes" id="UP000005444"/>
    </source>
</evidence>
<evidence type="ECO:0000256" key="2">
    <source>
        <dbReference type="ARBA" id="ARBA00005019"/>
    </source>
</evidence>
<dbReference type="GO" id="GO:0004515">
    <property type="term" value="F:nicotinate-nucleotide adenylyltransferase activity"/>
    <property type="evidence" value="ECO:0007669"/>
    <property type="project" value="UniProtKB-UniRule"/>
</dbReference>
<comment type="function">
    <text evidence="1 10">Catalyzes the reversible adenylation of nicotinate mononucleotide (NaMN) to nicotinic acid adenine dinucleotide (NaAD).</text>
</comment>
<dbReference type="InterPro" id="IPR014729">
    <property type="entry name" value="Rossmann-like_a/b/a_fold"/>
</dbReference>
<keyword evidence="7 10" id="KW-0067">ATP-binding</keyword>
<keyword evidence="5 10" id="KW-0548">Nucleotidyltransferase</keyword>
<protein>
    <recommendedName>
        <fullName evidence="10">Probable nicotinate-nucleotide adenylyltransferase</fullName>
        <ecNumber evidence="10">2.7.7.18</ecNumber>
    </recommendedName>
    <alternativeName>
        <fullName evidence="10">Deamido-NAD(+) diphosphorylase</fullName>
    </alternativeName>
    <alternativeName>
        <fullName evidence="10">Deamido-NAD(+) pyrophosphorylase</fullName>
    </alternativeName>
    <alternativeName>
        <fullName evidence="10">Nicotinate mononucleotide adenylyltransferase</fullName>
        <shortName evidence="10">NaMN adenylyltransferase</shortName>
    </alternativeName>
</protein>
<dbReference type="PANTHER" id="PTHR39321">
    <property type="entry name" value="NICOTINATE-NUCLEOTIDE ADENYLYLTRANSFERASE-RELATED"/>
    <property type="match status" value="1"/>
</dbReference>
<dbReference type="InterPro" id="IPR004821">
    <property type="entry name" value="Cyt_trans-like"/>
</dbReference>
<evidence type="ECO:0000256" key="1">
    <source>
        <dbReference type="ARBA" id="ARBA00002324"/>
    </source>
</evidence>
<dbReference type="Pfam" id="PF01467">
    <property type="entry name" value="CTP_transf_like"/>
    <property type="match status" value="1"/>
</dbReference>
<dbReference type="KEGG" id="pce:PECL_1127"/>
<dbReference type="eggNOG" id="COG1057">
    <property type="taxonomic scope" value="Bacteria"/>
</dbReference>
<keyword evidence="6 10" id="KW-0547">Nucleotide-binding</keyword>
<keyword evidence="13" id="KW-1185">Reference proteome</keyword>
<dbReference type="CDD" id="cd02165">
    <property type="entry name" value="NMNAT"/>
    <property type="match status" value="1"/>
</dbReference>
<organism evidence="12 13">
    <name type="scientific">Pediococcus claussenii (strain ATCC BAA-344 / DSM 14800 / JCM 18046 / KCTC 3811 / LMG 21948 / P06)</name>
    <dbReference type="NCBI Taxonomy" id="701521"/>
    <lineage>
        <taxon>Bacteria</taxon>
        <taxon>Bacillati</taxon>
        <taxon>Bacillota</taxon>
        <taxon>Bacilli</taxon>
        <taxon>Lactobacillales</taxon>
        <taxon>Lactobacillaceae</taxon>
        <taxon>Pediococcus</taxon>
    </lineage>
</organism>
<dbReference type="InterPro" id="IPR005248">
    <property type="entry name" value="NadD/NMNAT"/>
</dbReference>
<comment type="catalytic activity">
    <reaction evidence="9 10">
        <text>nicotinate beta-D-ribonucleotide + ATP + H(+) = deamido-NAD(+) + diphosphate</text>
        <dbReference type="Rhea" id="RHEA:22860"/>
        <dbReference type="ChEBI" id="CHEBI:15378"/>
        <dbReference type="ChEBI" id="CHEBI:30616"/>
        <dbReference type="ChEBI" id="CHEBI:33019"/>
        <dbReference type="ChEBI" id="CHEBI:57502"/>
        <dbReference type="ChEBI" id="CHEBI:58437"/>
        <dbReference type="EC" id="2.7.7.18"/>
    </reaction>
</comment>
<keyword evidence="8 10" id="KW-0520">NAD</keyword>
<dbReference type="HOGENOM" id="CLU_069765_3_1_9"/>
<dbReference type="SUPFAM" id="SSF52374">
    <property type="entry name" value="Nucleotidylyl transferase"/>
    <property type="match status" value="1"/>
</dbReference>
<evidence type="ECO:0000259" key="11">
    <source>
        <dbReference type="Pfam" id="PF01467"/>
    </source>
</evidence>
<dbReference type="GO" id="GO:0005524">
    <property type="term" value="F:ATP binding"/>
    <property type="evidence" value="ECO:0007669"/>
    <property type="project" value="UniProtKB-KW"/>
</dbReference>
<dbReference type="EMBL" id="CP003137">
    <property type="protein sequence ID" value="AEV95389.1"/>
    <property type="molecule type" value="Genomic_DNA"/>
</dbReference>
<name>G8PDQ4_PEDCP</name>
<dbReference type="GO" id="GO:0009435">
    <property type="term" value="P:NAD+ biosynthetic process"/>
    <property type="evidence" value="ECO:0007669"/>
    <property type="project" value="UniProtKB-UniRule"/>
</dbReference>
<dbReference type="PATRIC" id="fig|701521.8.peg.1069"/>
<accession>G8PDQ4</accession>
<dbReference type="Gene3D" id="3.40.50.620">
    <property type="entry name" value="HUPs"/>
    <property type="match status" value="1"/>
</dbReference>
<dbReference type="NCBIfam" id="NF000841">
    <property type="entry name" value="PRK00071.1-4"/>
    <property type="match status" value="1"/>
</dbReference>
<sequence length="215" mass="24925">MVQVFNKTISSVDVEIVEQPIEIQKKHRVGLIGGTFNPPHIAHLMIADQVGKQLGLDHVEFIPDYLPPHVDSKDAIEAKHRVEMVRLAIEDNPMFQLNLIEIERGGKSFTYNTIQELKRRHPETEYYFIIGGDMVQYLPKWHKIKELSKMVNFVGVERPKFEQVSAYPVIWVDAPNLDLSSTDIRNNIKHGRSIKYLVPKKVEEYIKENSLYGYK</sequence>
<dbReference type="EC" id="2.7.7.18" evidence="10"/>
<evidence type="ECO:0000256" key="8">
    <source>
        <dbReference type="ARBA" id="ARBA00023027"/>
    </source>
</evidence>
<evidence type="ECO:0000256" key="9">
    <source>
        <dbReference type="ARBA" id="ARBA00048721"/>
    </source>
</evidence>
<reference evidence="12 13" key="1">
    <citation type="journal article" date="2012" name="J. Bacteriol.">
        <title>Complete Genome Sequence of the Beer Spoilage Organism Pediococcus claussenii ATCC BAA-344T.</title>
        <authorList>
            <person name="Pittet V."/>
            <person name="Abegunde T."/>
            <person name="Marfleet T."/>
            <person name="Haakensen M."/>
            <person name="Morrow K."/>
            <person name="Jayaprakash T."/>
            <person name="Schroeder K."/>
            <person name="Trost B."/>
            <person name="Byrns S."/>
            <person name="Bergsveinson J."/>
            <person name="Kusalik A."/>
            <person name="Ziola B."/>
        </authorList>
    </citation>
    <scope>NUCLEOTIDE SEQUENCE [LARGE SCALE GENOMIC DNA]</scope>
    <source>
        <strain evidence="12 13">ATCC BAA-344</strain>
    </source>
</reference>
<keyword evidence="4 10" id="KW-0808">Transferase</keyword>
<dbReference type="RefSeq" id="WP_014215585.1">
    <property type="nucleotide sequence ID" value="NC_016605.1"/>
</dbReference>
<dbReference type="PANTHER" id="PTHR39321:SF3">
    <property type="entry name" value="PHOSPHOPANTETHEINE ADENYLYLTRANSFERASE"/>
    <property type="match status" value="1"/>
</dbReference>
<keyword evidence="3 10" id="KW-0662">Pyridine nucleotide biosynthesis</keyword>
<dbReference type="STRING" id="701521.PECL_1127"/>
<comment type="similarity">
    <text evidence="10">Belongs to the NadD family.</text>
</comment>
<evidence type="ECO:0000256" key="7">
    <source>
        <dbReference type="ARBA" id="ARBA00022840"/>
    </source>
</evidence>
<dbReference type="NCBIfam" id="TIGR00482">
    <property type="entry name" value="nicotinate (nicotinamide) nucleotide adenylyltransferase"/>
    <property type="match status" value="1"/>
</dbReference>
<feature type="domain" description="Cytidyltransferase-like" evidence="11">
    <location>
        <begin position="31"/>
        <end position="186"/>
    </location>
</feature>
<dbReference type="UniPathway" id="UPA00253">
    <property type="reaction ID" value="UER00332"/>
</dbReference>
<evidence type="ECO:0000256" key="6">
    <source>
        <dbReference type="ARBA" id="ARBA00022741"/>
    </source>
</evidence>
<gene>
    <name evidence="10 12" type="primary">nadD</name>
    <name evidence="12" type="ordered locus">PECL_1127</name>
</gene>
<comment type="pathway">
    <text evidence="2 10">Cofactor biosynthesis; NAD(+) biosynthesis; deamido-NAD(+) from nicotinate D-ribonucleotide: step 1/1.</text>
</comment>
<evidence type="ECO:0000256" key="3">
    <source>
        <dbReference type="ARBA" id="ARBA00022642"/>
    </source>
</evidence>
<dbReference type="Proteomes" id="UP000005444">
    <property type="component" value="Chromosome"/>
</dbReference>
<evidence type="ECO:0000256" key="4">
    <source>
        <dbReference type="ARBA" id="ARBA00022679"/>
    </source>
</evidence>
<evidence type="ECO:0000313" key="12">
    <source>
        <dbReference type="EMBL" id="AEV95389.1"/>
    </source>
</evidence>